<dbReference type="Proteomes" id="UP000324222">
    <property type="component" value="Unassembled WGS sequence"/>
</dbReference>
<dbReference type="AlphaFoldDB" id="A0A5B7GLU0"/>
<gene>
    <name evidence="1" type="ORF">E2C01_051454</name>
</gene>
<proteinExistence type="predicted"/>
<accession>A0A5B7GLU0</accession>
<keyword evidence="2" id="KW-1185">Reference proteome</keyword>
<evidence type="ECO:0000313" key="2">
    <source>
        <dbReference type="Proteomes" id="UP000324222"/>
    </source>
</evidence>
<dbReference type="EMBL" id="VSRR010014813">
    <property type="protein sequence ID" value="MPC57474.1"/>
    <property type="molecule type" value="Genomic_DNA"/>
</dbReference>
<name>A0A5B7GLU0_PORTR</name>
<comment type="caution">
    <text evidence="1">The sequence shown here is derived from an EMBL/GenBank/DDBJ whole genome shotgun (WGS) entry which is preliminary data.</text>
</comment>
<reference evidence="1 2" key="1">
    <citation type="submission" date="2019-05" db="EMBL/GenBank/DDBJ databases">
        <title>Another draft genome of Portunus trituberculatus and its Hox gene families provides insights of decapod evolution.</title>
        <authorList>
            <person name="Jeong J.-H."/>
            <person name="Song I."/>
            <person name="Kim S."/>
            <person name="Choi T."/>
            <person name="Kim D."/>
            <person name="Ryu S."/>
            <person name="Kim W."/>
        </authorList>
    </citation>
    <scope>NUCLEOTIDE SEQUENCE [LARGE SCALE GENOMIC DNA]</scope>
    <source>
        <tissue evidence="1">Muscle</tissue>
    </source>
</reference>
<evidence type="ECO:0000313" key="1">
    <source>
        <dbReference type="EMBL" id="MPC57474.1"/>
    </source>
</evidence>
<sequence>MRDVKLYCKIKHCVTSLYYFPKAVVEVVLVFKGAFVVLVADEQGFYAVNRRSLENMASCSVVFGNSERAVIQCCGAVVWYGSLLTTPFQPPPPHDLW</sequence>
<organism evidence="1 2">
    <name type="scientific">Portunus trituberculatus</name>
    <name type="common">Swimming crab</name>
    <name type="synonym">Neptunus trituberculatus</name>
    <dbReference type="NCBI Taxonomy" id="210409"/>
    <lineage>
        <taxon>Eukaryota</taxon>
        <taxon>Metazoa</taxon>
        <taxon>Ecdysozoa</taxon>
        <taxon>Arthropoda</taxon>
        <taxon>Crustacea</taxon>
        <taxon>Multicrustacea</taxon>
        <taxon>Malacostraca</taxon>
        <taxon>Eumalacostraca</taxon>
        <taxon>Eucarida</taxon>
        <taxon>Decapoda</taxon>
        <taxon>Pleocyemata</taxon>
        <taxon>Brachyura</taxon>
        <taxon>Eubrachyura</taxon>
        <taxon>Portunoidea</taxon>
        <taxon>Portunidae</taxon>
        <taxon>Portuninae</taxon>
        <taxon>Portunus</taxon>
    </lineage>
</organism>
<protein>
    <submittedName>
        <fullName evidence="1">Uncharacterized protein</fullName>
    </submittedName>
</protein>